<name>A0A1F7WM88_9BACT</name>
<feature type="compositionally biased region" description="Basic and acidic residues" evidence="1">
    <location>
        <begin position="177"/>
        <end position="188"/>
    </location>
</feature>
<evidence type="ECO:0000256" key="1">
    <source>
        <dbReference type="SAM" id="MobiDB-lite"/>
    </source>
</evidence>
<dbReference type="EMBL" id="MGFH01000152">
    <property type="protein sequence ID" value="OGM03961.1"/>
    <property type="molecule type" value="Genomic_DNA"/>
</dbReference>
<reference evidence="2 3" key="1">
    <citation type="journal article" date="2016" name="Nat. Commun.">
        <title>Thousands of microbial genomes shed light on interconnected biogeochemical processes in an aquifer system.</title>
        <authorList>
            <person name="Anantharaman K."/>
            <person name="Brown C.T."/>
            <person name="Hug L.A."/>
            <person name="Sharon I."/>
            <person name="Castelle C.J."/>
            <person name="Probst A.J."/>
            <person name="Thomas B.C."/>
            <person name="Singh A."/>
            <person name="Wilkins M.J."/>
            <person name="Karaoz U."/>
            <person name="Brodie E.L."/>
            <person name="Williams K.H."/>
            <person name="Hubbard S.S."/>
            <person name="Banfield J.F."/>
        </authorList>
    </citation>
    <scope>NUCLEOTIDE SEQUENCE [LARGE SCALE GENOMIC DNA]</scope>
</reference>
<feature type="region of interest" description="Disordered" evidence="1">
    <location>
        <begin position="111"/>
        <end position="194"/>
    </location>
</feature>
<organism evidence="2 3">
    <name type="scientific">Candidatus Wallbacteria bacterium GWC2_49_35</name>
    <dbReference type="NCBI Taxonomy" id="1817813"/>
    <lineage>
        <taxon>Bacteria</taxon>
        <taxon>Candidatus Walliibacteriota</taxon>
    </lineage>
</organism>
<protein>
    <submittedName>
        <fullName evidence="2">Uncharacterized protein</fullName>
    </submittedName>
</protein>
<dbReference type="Proteomes" id="UP000178735">
    <property type="component" value="Unassembled WGS sequence"/>
</dbReference>
<gene>
    <name evidence="2" type="ORF">A2008_06885</name>
</gene>
<evidence type="ECO:0000313" key="2">
    <source>
        <dbReference type="EMBL" id="OGM03961.1"/>
    </source>
</evidence>
<feature type="compositionally biased region" description="Basic and acidic residues" evidence="1">
    <location>
        <begin position="111"/>
        <end position="126"/>
    </location>
</feature>
<dbReference type="AlphaFoldDB" id="A0A1F7WM88"/>
<proteinExistence type="predicted"/>
<sequence>MTVKRWSKEDENFLMNSYSKLDNNKLADHFGVSKIAIQRKLARLKLLRQYQKKWTDGEEKFLHENFLKMSDRELAKVFNVTEISIKRKLARLGCRRNLRHKRQKNELKIKIIAHKDDSSKNPKKDIPAFTLNKKSVRSVSGSPEGSFKPVKPSKAIKTVNRRIPDAPKDAPVSAAPEKSRGSLSREESQSQSLNGNQYSCFKSYEIGELIYHKTWNDSGKVVKIIRTSGGHKAIVVEFSRAGQKTLLSEVREPEAI</sequence>
<comment type="caution">
    <text evidence="2">The sequence shown here is derived from an EMBL/GenBank/DDBJ whole genome shotgun (WGS) entry which is preliminary data.</text>
</comment>
<evidence type="ECO:0000313" key="3">
    <source>
        <dbReference type="Proteomes" id="UP000178735"/>
    </source>
</evidence>
<accession>A0A1F7WM88</accession>